<organism evidence="2 3">
    <name type="scientific">Paenibacillus sediminis</name>
    <dbReference type="NCBI Taxonomy" id="664909"/>
    <lineage>
        <taxon>Bacteria</taxon>
        <taxon>Bacillati</taxon>
        <taxon>Bacillota</taxon>
        <taxon>Bacilli</taxon>
        <taxon>Bacillales</taxon>
        <taxon>Paenibacillaceae</taxon>
        <taxon>Paenibacillus</taxon>
    </lineage>
</organism>
<dbReference type="PANTHER" id="PTHR31238">
    <property type="entry name" value="GERMIN-LIKE PROTEIN SUBFAMILY 3 MEMBER 3"/>
    <property type="match status" value="1"/>
</dbReference>
<dbReference type="InterPro" id="IPR011051">
    <property type="entry name" value="RmlC_Cupin_sf"/>
</dbReference>
<protein>
    <submittedName>
        <fullName evidence="2">Oxalate decarboxylase/phosphoglucose isomerase-like protein (Cupin superfamily)</fullName>
    </submittedName>
</protein>
<dbReference type="SUPFAM" id="SSF51182">
    <property type="entry name" value="RmlC-like cupins"/>
    <property type="match status" value="1"/>
</dbReference>
<dbReference type="SMART" id="SM00835">
    <property type="entry name" value="Cupin_1"/>
    <property type="match status" value="1"/>
</dbReference>
<feature type="domain" description="Cupin type-1" evidence="1">
    <location>
        <begin position="33"/>
        <end position="170"/>
    </location>
</feature>
<dbReference type="CDD" id="cd20306">
    <property type="entry name" value="cupin_OxDC-like"/>
    <property type="match status" value="1"/>
</dbReference>
<reference evidence="2 3" key="1">
    <citation type="submission" date="2021-03" db="EMBL/GenBank/DDBJ databases">
        <title>Genomic Encyclopedia of Type Strains, Phase IV (KMG-IV): sequencing the most valuable type-strain genomes for metagenomic binning, comparative biology and taxonomic classification.</title>
        <authorList>
            <person name="Goeker M."/>
        </authorList>
    </citation>
    <scope>NUCLEOTIDE SEQUENCE [LARGE SCALE GENOMIC DNA]</scope>
    <source>
        <strain evidence="2 3">DSM 23491</strain>
    </source>
</reference>
<dbReference type="EMBL" id="JAGGKP010000002">
    <property type="protein sequence ID" value="MBP1936822.1"/>
    <property type="molecule type" value="Genomic_DNA"/>
</dbReference>
<dbReference type="Gene3D" id="2.60.120.10">
    <property type="entry name" value="Jelly Rolls"/>
    <property type="match status" value="1"/>
</dbReference>
<sequence>MAGSNNVTGKMAHGSPNFLSSGAPNLMFEVKSNTLYRRDEKNVAYEVTSTQLPAMQGVALADLFLTKNHIREPHWHPNAGELDYIISGEVIVAVFDPFSLQLLTYSAKPGQVVFIPMGWWHWITAVSDEAHLIVIFNNSLPESIEGSDVLRFTPTHVFQLAYSVNPQQMKQALSPIQQSVVIGPVKPDHSKTAENKNSLDTLKVTAQIGSATFRKG</sequence>
<dbReference type="Proteomes" id="UP001519273">
    <property type="component" value="Unassembled WGS sequence"/>
</dbReference>
<dbReference type="InterPro" id="IPR006045">
    <property type="entry name" value="Cupin_1"/>
</dbReference>
<gene>
    <name evidence="2" type="ORF">J2Z20_001703</name>
</gene>
<comment type="caution">
    <text evidence="2">The sequence shown here is derived from an EMBL/GenBank/DDBJ whole genome shotgun (WGS) entry which is preliminary data.</text>
</comment>
<dbReference type="Pfam" id="PF00190">
    <property type="entry name" value="Cupin_1"/>
    <property type="match status" value="1"/>
</dbReference>
<keyword evidence="3" id="KW-1185">Reference proteome</keyword>
<dbReference type="RefSeq" id="WP_245252114.1">
    <property type="nucleotide sequence ID" value="NZ_CBCRVE010000003.1"/>
</dbReference>
<evidence type="ECO:0000259" key="1">
    <source>
        <dbReference type="SMART" id="SM00835"/>
    </source>
</evidence>
<evidence type="ECO:0000313" key="3">
    <source>
        <dbReference type="Proteomes" id="UP001519273"/>
    </source>
</evidence>
<evidence type="ECO:0000313" key="2">
    <source>
        <dbReference type="EMBL" id="MBP1936822.1"/>
    </source>
</evidence>
<name>A0ABS4H371_9BACL</name>
<dbReference type="InterPro" id="IPR014710">
    <property type="entry name" value="RmlC-like_jellyroll"/>
</dbReference>
<proteinExistence type="predicted"/>
<accession>A0ABS4H371</accession>